<proteinExistence type="predicted"/>
<keyword evidence="2" id="KW-1185">Reference proteome</keyword>
<dbReference type="InterPro" id="IPR049457">
    <property type="entry name" value="Emfourin"/>
</dbReference>
<organism evidence="1 2">
    <name type="scientific">Streptomyces polygonati</name>
    <dbReference type="NCBI Taxonomy" id="1617087"/>
    <lineage>
        <taxon>Bacteria</taxon>
        <taxon>Bacillati</taxon>
        <taxon>Actinomycetota</taxon>
        <taxon>Actinomycetes</taxon>
        <taxon>Kitasatosporales</taxon>
        <taxon>Streptomycetaceae</taxon>
        <taxon>Streptomyces</taxon>
    </lineage>
</organism>
<comment type="caution">
    <text evidence="1">The sequence shown here is derived from an EMBL/GenBank/DDBJ whole genome shotgun (WGS) entry which is preliminary data.</text>
</comment>
<name>A0ABV8HU12_9ACTN</name>
<gene>
    <name evidence="1" type="ORF">ACFO3J_29375</name>
</gene>
<evidence type="ECO:0000313" key="1">
    <source>
        <dbReference type="EMBL" id="MFC4035550.1"/>
    </source>
</evidence>
<dbReference type="RefSeq" id="WP_386435677.1">
    <property type="nucleotide sequence ID" value="NZ_JBHSBB010000027.1"/>
</dbReference>
<dbReference type="EMBL" id="JBHSBB010000027">
    <property type="protein sequence ID" value="MFC4035550.1"/>
    <property type="molecule type" value="Genomic_DNA"/>
</dbReference>
<dbReference type="Proteomes" id="UP001595765">
    <property type="component" value="Unassembled WGS sequence"/>
</dbReference>
<dbReference type="Pfam" id="PF20242">
    <property type="entry name" value="Emfourin"/>
    <property type="match status" value="1"/>
</dbReference>
<reference evidence="2" key="1">
    <citation type="journal article" date="2019" name="Int. J. Syst. Evol. Microbiol.">
        <title>The Global Catalogue of Microorganisms (GCM) 10K type strain sequencing project: providing services to taxonomists for standard genome sequencing and annotation.</title>
        <authorList>
            <consortium name="The Broad Institute Genomics Platform"/>
            <consortium name="The Broad Institute Genome Sequencing Center for Infectious Disease"/>
            <person name="Wu L."/>
            <person name="Ma J."/>
        </authorList>
    </citation>
    <scope>NUCLEOTIDE SEQUENCE [LARGE SCALE GENOMIC DNA]</scope>
    <source>
        <strain evidence="2">CGMCC 4.7237</strain>
    </source>
</reference>
<evidence type="ECO:0000313" key="2">
    <source>
        <dbReference type="Proteomes" id="UP001595765"/>
    </source>
</evidence>
<accession>A0ABV8HU12</accession>
<protein>
    <submittedName>
        <fullName evidence="1">Protealysin inhibitor emfourin</fullName>
    </submittedName>
</protein>
<sequence>MRIEVVRTGGFAGIPRTATLDTATHPDGPHLAALADKILAAPSSRHPTVPDGFTYTITAGPHTIRCADPHLTPAQRELIEAALGEGA</sequence>